<gene>
    <name evidence="3" type="ORF">SLS60_011280</name>
</gene>
<name>A0ABR3QLM7_9PLEO</name>
<comment type="caution">
    <text evidence="3">The sequence shown here is derived from an EMBL/GenBank/DDBJ whole genome shotgun (WGS) entry which is preliminary data.</text>
</comment>
<dbReference type="Pfam" id="PF01425">
    <property type="entry name" value="Amidase"/>
    <property type="match status" value="1"/>
</dbReference>
<dbReference type="Proteomes" id="UP001521785">
    <property type="component" value="Unassembled WGS sequence"/>
</dbReference>
<dbReference type="PANTHER" id="PTHR42678:SF5">
    <property type="entry name" value="GLUTAMYL-TRNA(GLN) AMIDOTRANSFERASE SUBUNIT A"/>
    <property type="match status" value="1"/>
</dbReference>
<dbReference type="Gene3D" id="3.90.1300.10">
    <property type="entry name" value="Amidase signature (AS) domain"/>
    <property type="match status" value="1"/>
</dbReference>
<feature type="domain" description="Amidase" evidence="2">
    <location>
        <begin position="89"/>
        <end position="547"/>
    </location>
</feature>
<dbReference type="InterPro" id="IPR036928">
    <property type="entry name" value="AS_sf"/>
</dbReference>
<dbReference type="InterPro" id="IPR023631">
    <property type="entry name" value="Amidase_dom"/>
</dbReference>
<dbReference type="EMBL" id="JAKJXO020000020">
    <property type="protein sequence ID" value="KAL1592863.1"/>
    <property type="molecule type" value="Genomic_DNA"/>
</dbReference>
<dbReference type="SUPFAM" id="SSF75304">
    <property type="entry name" value="Amidase signature (AS) enzymes"/>
    <property type="match status" value="1"/>
</dbReference>
<evidence type="ECO:0000256" key="1">
    <source>
        <dbReference type="SAM" id="SignalP"/>
    </source>
</evidence>
<evidence type="ECO:0000313" key="4">
    <source>
        <dbReference type="Proteomes" id="UP001521785"/>
    </source>
</evidence>
<feature type="chain" id="PRO_5047090206" description="Amidase domain-containing protein" evidence="1">
    <location>
        <begin position="21"/>
        <end position="597"/>
    </location>
</feature>
<evidence type="ECO:0000259" key="2">
    <source>
        <dbReference type="Pfam" id="PF01425"/>
    </source>
</evidence>
<accession>A0ABR3QLM7</accession>
<protein>
    <recommendedName>
        <fullName evidence="2">Amidase domain-containing protein</fullName>
    </recommendedName>
</protein>
<organism evidence="3 4">
    <name type="scientific">Paraconiothyrium brasiliense</name>
    <dbReference type="NCBI Taxonomy" id="300254"/>
    <lineage>
        <taxon>Eukaryota</taxon>
        <taxon>Fungi</taxon>
        <taxon>Dikarya</taxon>
        <taxon>Ascomycota</taxon>
        <taxon>Pezizomycotina</taxon>
        <taxon>Dothideomycetes</taxon>
        <taxon>Pleosporomycetidae</taxon>
        <taxon>Pleosporales</taxon>
        <taxon>Massarineae</taxon>
        <taxon>Didymosphaeriaceae</taxon>
        <taxon>Paraconiothyrium</taxon>
    </lineage>
</organism>
<evidence type="ECO:0000313" key="3">
    <source>
        <dbReference type="EMBL" id="KAL1592863.1"/>
    </source>
</evidence>
<dbReference type="PANTHER" id="PTHR42678">
    <property type="entry name" value="AMIDASE"/>
    <property type="match status" value="1"/>
</dbReference>
<proteinExistence type="predicted"/>
<feature type="signal peptide" evidence="1">
    <location>
        <begin position="1"/>
        <end position="20"/>
    </location>
</feature>
<keyword evidence="4" id="KW-1185">Reference proteome</keyword>
<sequence>MVAASLTLLASLLLNNRASAQAESYAVNTLSTKSRAMDGIKPSSSITPGTYTTPYAVSAHSPNPPFDAREATIETVHHAIYSGLSTCHEVVSAFLARIETYNNRTNAIITLNPNALAIADSMDKTLAAGNATGSLFCVPILLKDNYDTGDMPTTGGALALKDSQPTEDAPSVAALKREGAIILGKANLHELALEGISVSSLGGQTINPYDSTRTPGGSSGGTGAAVAASFCVFGTGTDTVNSLRSPASANSLFSIRPTRGLITRTGIIPISTTHDVIGPIARTVKDVAVALTVMCKTGYDAADNATALVPSANRNIDYAADLPYASLSGLRLGVLNGFFNRTGTSDSEVAPVNEAMDAWMARLAAAGAILVPINETLYNATAIQAAYDVQRFEYRELMDAYLQRPSLGGKQPNTLNELYALKASNVSKGEFVVLPSQYEYVNTALVSSTSNATYYERRFGIQNLTLALQNTFAANDLDAVIYPEQKNLVVKIGSPSQSGRNGILAALTGSPVVTVPIGFSNTTADAPVGVPIGMEILGRPFEEQKLLGIGYAMEKLGKVRRAPAWAKEEAEVPEYSAVPVVTPNSGNVPSAYPLGTL</sequence>
<keyword evidence="1" id="KW-0732">Signal</keyword>
<reference evidence="3 4" key="1">
    <citation type="submission" date="2024-02" db="EMBL/GenBank/DDBJ databases">
        <title>De novo assembly and annotation of 12 fungi associated with fruit tree decline syndrome in Ontario, Canada.</title>
        <authorList>
            <person name="Sulman M."/>
            <person name="Ellouze W."/>
            <person name="Ilyukhin E."/>
        </authorList>
    </citation>
    <scope>NUCLEOTIDE SEQUENCE [LARGE SCALE GENOMIC DNA]</scope>
    <source>
        <strain evidence="3 4">M42-189</strain>
    </source>
</reference>